<keyword evidence="3" id="KW-1185">Reference proteome</keyword>
<keyword evidence="1" id="KW-0732">Signal</keyword>
<proteinExistence type="predicted"/>
<gene>
    <name evidence="2" type="ORF">Q9L42_002540</name>
</gene>
<name>A0AAU7NVJ9_9GAMM</name>
<sequence length="150" mass="16057">MSIYILKKAAVVTAVAASLSLASQVTAESYNPYPGKLPANLVNVVSPATVEVEAETWPGYSRNFRVSLPSIEVPNLNAPQPCQRKLAEKALSFTKKFLTDAASISISALEMSNSADQTVIGQIDTNQGSLLDALKNNGFARLADNDEPWC</sequence>
<feature type="signal peptide" evidence="1">
    <location>
        <begin position="1"/>
        <end position="27"/>
    </location>
</feature>
<evidence type="ECO:0000313" key="3">
    <source>
        <dbReference type="Proteomes" id="UP001225378"/>
    </source>
</evidence>
<reference evidence="2 3" key="1">
    <citation type="journal article" date="2024" name="Microbiology">
        <title>Methylomarinum rosea sp. nov., a novel halophilic methanotrophic bacterium from the hypersaline Lake Elton.</title>
        <authorList>
            <person name="Suleimanov R.Z."/>
            <person name="Oshkin I.Y."/>
            <person name="Danilova O.V."/>
            <person name="Suzina N.E."/>
            <person name="Dedysh S.N."/>
        </authorList>
    </citation>
    <scope>NUCLEOTIDE SEQUENCE [LARGE SCALE GENOMIC DNA]</scope>
    <source>
        <strain evidence="2 3">Ch1-1</strain>
    </source>
</reference>
<evidence type="ECO:0000256" key="1">
    <source>
        <dbReference type="SAM" id="SignalP"/>
    </source>
</evidence>
<evidence type="ECO:0000313" key="2">
    <source>
        <dbReference type="EMBL" id="XBS21019.1"/>
    </source>
</evidence>
<feature type="chain" id="PRO_5043997626" evidence="1">
    <location>
        <begin position="28"/>
        <end position="150"/>
    </location>
</feature>
<dbReference type="KEGG" id="mech:Q9L42_002540"/>
<protein>
    <submittedName>
        <fullName evidence="2">Uncharacterized protein</fullName>
    </submittedName>
</protein>
<dbReference type="Gene3D" id="2.40.50.90">
    <property type="match status" value="1"/>
</dbReference>
<accession>A0AAU7NVJ9</accession>
<dbReference type="AlphaFoldDB" id="A0AAU7NVJ9"/>
<dbReference type="InterPro" id="IPR035437">
    <property type="entry name" value="SNase_OB-fold_sf"/>
</dbReference>
<organism evidence="2 3">
    <name type="scientific">Methylomarinum roseum</name>
    <dbReference type="NCBI Taxonomy" id="3067653"/>
    <lineage>
        <taxon>Bacteria</taxon>
        <taxon>Pseudomonadati</taxon>
        <taxon>Pseudomonadota</taxon>
        <taxon>Gammaproteobacteria</taxon>
        <taxon>Methylococcales</taxon>
        <taxon>Methylococcaceae</taxon>
        <taxon>Methylomarinum</taxon>
    </lineage>
</organism>
<dbReference type="Proteomes" id="UP001225378">
    <property type="component" value="Chromosome"/>
</dbReference>
<dbReference type="EMBL" id="CP157743">
    <property type="protein sequence ID" value="XBS21019.1"/>
    <property type="molecule type" value="Genomic_DNA"/>
</dbReference>
<dbReference type="RefSeq" id="WP_305910001.1">
    <property type="nucleotide sequence ID" value="NZ_CP157743.1"/>
</dbReference>